<dbReference type="Proteomes" id="UP000177092">
    <property type="component" value="Unassembled WGS sequence"/>
</dbReference>
<name>A0A1F6AC50_9BACT</name>
<evidence type="ECO:0000256" key="1">
    <source>
        <dbReference type="SAM" id="Phobius"/>
    </source>
</evidence>
<dbReference type="STRING" id="1798384.A3D03_06715"/>
<proteinExistence type="predicted"/>
<feature type="transmembrane region" description="Helical" evidence="1">
    <location>
        <begin position="20"/>
        <end position="42"/>
    </location>
</feature>
<dbReference type="Pfam" id="PF09136">
    <property type="entry name" value="Glucodextran_B"/>
    <property type="match status" value="1"/>
</dbReference>
<keyword evidence="1" id="KW-0472">Membrane</keyword>
<comment type="caution">
    <text evidence="2">The sequence shown here is derived from an EMBL/GenBank/DDBJ whole genome shotgun (WGS) entry which is preliminary data.</text>
</comment>
<sequence>MKLSSHRLRQEEKKFTRKLITSLTIVAVSGIFVIFFGLPLLAKVVYFTSGTQKQTQNTSDTSLALLPPTLDSISTATNSAKINVSGYSISDAAIIVVVNGEESTKIPTDKDGKFNSNEISLKEGENKINAFVVRKDQESSPSATFIVIYKKSNPKIEISSPENGARIRQDNRDITISGTTDPGNRMTINDRLVIVQNDGSFNFKVTLTDGDNAIQLQAIDEAGNITGQELKVNFSS</sequence>
<dbReference type="EMBL" id="MFJN01000004">
    <property type="protein sequence ID" value="OGG22360.1"/>
    <property type="molecule type" value="Genomic_DNA"/>
</dbReference>
<evidence type="ECO:0000313" key="3">
    <source>
        <dbReference type="Proteomes" id="UP000177092"/>
    </source>
</evidence>
<organism evidence="2 3">
    <name type="scientific">Candidatus Gottesmanbacteria bacterium RIFCSPHIGHO2_02_FULL_40_13</name>
    <dbReference type="NCBI Taxonomy" id="1798384"/>
    <lineage>
        <taxon>Bacteria</taxon>
        <taxon>Candidatus Gottesmaniibacteriota</taxon>
    </lineage>
</organism>
<gene>
    <name evidence="2" type="ORF">A3D03_06715</name>
</gene>
<evidence type="ECO:0000313" key="2">
    <source>
        <dbReference type="EMBL" id="OGG22360.1"/>
    </source>
</evidence>
<evidence type="ECO:0008006" key="4">
    <source>
        <dbReference type="Google" id="ProtNLM"/>
    </source>
</evidence>
<protein>
    <recommendedName>
        <fullName evidence="4">Bacterial Ig domain-containing protein</fullName>
    </recommendedName>
</protein>
<dbReference type="Gene3D" id="2.60.40.10">
    <property type="entry name" value="Immunoglobulins"/>
    <property type="match status" value="2"/>
</dbReference>
<keyword evidence="1" id="KW-0812">Transmembrane</keyword>
<dbReference type="AlphaFoldDB" id="A0A1F6AC50"/>
<accession>A0A1F6AC50</accession>
<keyword evidence="1" id="KW-1133">Transmembrane helix</keyword>
<dbReference type="InterPro" id="IPR013783">
    <property type="entry name" value="Ig-like_fold"/>
</dbReference>
<reference evidence="2 3" key="1">
    <citation type="journal article" date="2016" name="Nat. Commun.">
        <title>Thousands of microbial genomes shed light on interconnected biogeochemical processes in an aquifer system.</title>
        <authorList>
            <person name="Anantharaman K."/>
            <person name="Brown C.T."/>
            <person name="Hug L.A."/>
            <person name="Sharon I."/>
            <person name="Castelle C.J."/>
            <person name="Probst A.J."/>
            <person name="Thomas B.C."/>
            <person name="Singh A."/>
            <person name="Wilkins M.J."/>
            <person name="Karaoz U."/>
            <person name="Brodie E.L."/>
            <person name="Williams K.H."/>
            <person name="Hubbard S.S."/>
            <person name="Banfield J.F."/>
        </authorList>
    </citation>
    <scope>NUCLEOTIDE SEQUENCE [LARGE SCALE GENOMIC DNA]</scope>
</reference>